<evidence type="ECO:0008006" key="2">
    <source>
        <dbReference type="Google" id="ProtNLM"/>
    </source>
</evidence>
<dbReference type="Gene3D" id="1.10.3210.10">
    <property type="entry name" value="Hypothetical protein af1432"/>
    <property type="match status" value="1"/>
</dbReference>
<feature type="non-terminal residue" evidence="1">
    <location>
        <position position="1"/>
    </location>
</feature>
<dbReference type="AlphaFoldDB" id="A0A0B6XXD0"/>
<dbReference type="GO" id="GO:0008893">
    <property type="term" value="F:guanosine-3',5'-bis(diphosphate) 3'-diphosphatase activity"/>
    <property type="evidence" value="ECO:0007669"/>
    <property type="project" value="TreeGrafter"/>
</dbReference>
<dbReference type="InterPro" id="IPR052194">
    <property type="entry name" value="MESH1"/>
</dbReference>
<sequence length="128" mass="14558">FSTDFQLVLCLGKQKRRKVAPILKKVSPDMTAELMDKPLQAKLSKEIIRCVNFAAIKHRNMRREDEQQTPYINHLIDTAYILVNEGGISDLTVLQASLLHSTIEDTDTSYFELHAVFGEDIANLVKEL</sequence>
<organism evidence="1">
    <name type="scientific">Arion vulgaris</name>
    <dbReference type="NCBI Taxonomy" id="1028688"/>
    <lineage>
        <taxon>Eukaryota</taxon>
        <taxon>Metazoa</taxon>
        <taxon>Spiralia</taxon>
        <taxon>Lophotrochozoa</taxon>
        <taxon>Mollusca</taxon>
        <taxon>Gastropoda</taxon>
        <taxon>Heterobranchia</taxon>
        <taxon>Euthyneura</taxon>
        <taxon>Panpulmonata</taxon>
        <taxon>Eupulmonata</taxon>
        <taxon>Stylommatophora</taxon>
        <taxon>Helicina</taxon>
        <taxon>Arionoidea</taxon>
        <taxon>Arionidae</taxon>
        <taxon>Arion</taxon>
    </lineage>
</organism>
<dbReference type="Pfam" id="PF13328">
    <property type="entry name" value="HD_4"/>
    <property type="match status" value="1"/>
</dbReference>
<protein>
    <recommendedName>
        <fullName evidence="2">HD domain-containing protein</fullName>
    </recommendedName>
</protein>
<name>A0A0B6XXD0_9EUPU</name>
<dbReference type="PANTHER" id="PTHR46246:SF1">
    <property type="entry name" value="GUANOSINE-3',5'-BIS(DIPHOSPHATE) 3'-PYROPHOSPHOHYDROLASE MESH1"/>
    <property type="match status" value="1"/>
</dbReference>
<proteinExistence type="predicted"/>
<accession>A0A0B6XXD0</accession>
<dbReference type="EMBL" id="HACG01001862">
    <property type="protein sequence ID" value="CEK48727.1"/>
    <property type="molecule type" value="Transcribed_RNA"/>
</dbReference>
<dbReference type="PANTHER" id="PTHR46246">
    <property type="entry name" value="GUANOSINE-3',5'-BIS(DIPHOSPHATE) 3'-PYROPHOSPHOHYDROLASE MESH1"/>
    <property type="match status" value="1"/>
</dbReference>
<reference evidence="1" key="1">
    <citation type="submission" date="2014-12" db="EMBL/GenBank/DDBJ databases">
        <title>Insight into the proteome of Arion vulgaris.</title>
        <authorList>
            <person name="Aradska J."/>
            <person name="Bulat T."/>
            <person name="Smidak R."/>
            <person name="Sarate P."/>
            <person name="Gangsoo J."/>
            <person name="Sialana F."/>
            <person name="Bilban M."/>
            <person name="Lubec G."/>
        </authorList>
    </citation>
    <scope>NUCLEOTIDE SEQUENCE</scope>
    <source>
        <tissue evidence="1">Skin</tissue>
    </source>
</reference>
<gene>
    <name evidence="1" type="primary">ORF4979</name>
</gene>
<dbReference type="SUPFAM" id="SSF109604">
    <property type="entry name" value="HD-domain/PDEase-like"/>
    <property type="match status" value="1"/>
</dbReference>
<evidence type="ECO:0000313" key="1">
    <source>
        <dbReference type="EMBL" id="CEK48727.1"/>
    </source>
</evidence>
<feature type="non-terminal residue" evidence="1">
    <location>
        <position position="128"/>
    </location>
</feature>